<feature type="compositionally biased region" description="Pro residues" evidence="2">
    <location>
        <begin position="41"/>
        <end position="56"/>
    </location>
</feature>
<dbReference type="PANTHER" id="PTHR13015:SF0">
    <property type="entry name" value="WASH COMPLEX SUBUNIT 3"/>
    <property type="match status" value="1"/>
</dbReference>
<dbReference type="GO" id="GO:0030041">
    <property type="term" value="P:actin filament polymerization"/>
    <property type="evidence" value="ECO:0007669"/>
    <property type="project" value="TreeGrafter"/>
</dbReference>
<name>A0A7S1CD50_9STRA</name>
<dbReference type="InterPro" id="IPR019309">
    <property type="entry name" value="WASHC3"/>
</dbReference>
<evidence type="ECO:0000313" key="3">
    <source>
        <dbReference type="EMBL" id="CAD8914834.1"/>
    </source>
</evidence>
<sequence>MLGMGIPMIAVKQKAVLAGLDPNLLDTPDAPMPAGGGGGGGPPPPAPPAAPPAPPAEPEDDGGGGGLTLADDPQYKNFFKMLKMGVPRQVVEQKMTLAGVDVAMLDRDPSSPSPNAGALAVVDD</sequence>
<dbReference type="AlphaFoldDB" id="A0A7S1CD50"/>
<evidence type="ECO:0000256" key="1">
    <source>
        <dbReference type="ARBA" id="ARBA00006290"/>
    </source>
</evidence>
<dbReference type="Pfam" id="PF10152">
    <property type="entry name" value="CCDC53"/>
    <property type="match status" value="1"/>
</dbReference>
<dbReference type="EMBL" id="HBFS01011730">
    <property type="protein sequence ID" value="CAD8914834.1"/>
    <property type="molecule type" value="Transcribed_RNA"/>
</dbReference>
<organism evidence="3">
    <name type="scientific">Bicosoecida sp. CB-2014</name>
    <dbReference type="NCBI Taxonomy" id="1486930"/>
    <lineage>
        <taxon>Eukaryota</taxon>
        <taxon>Sar</taxon>
        <taxon>Stramenopiles</taxon>
        <taxon>Bigyra</taxon>
        <taxon>Opalozoa</taxon>
        <taxon>Bicosoecida</taxon>
    </lineage>
</organism>
<dbReference type="GO" id="GO:0006887">
    <property type="term" value="P:exocytosis"/>
    <property type="evidence" value="ECO:0007669"/>
    <property type="project" value="TreeGrafter"/>
</dbReference>
<feature type="region of interest" description="Disordered" evidence="2">
    <location>
        <begin position="21"/>
        <end position="71"/>
    </location>
</feature>
<evidence type="ECO:0000256" key="2">
    <source>
        <dbReference type="SAM" id="MobiDB-lite"/>
    </source>
</evidence>
<accession>A0A7S1CD50</accession>
<comment type="similarity">
    <text evidence="1">Belongs to the CCDC53 family.</text>
</comment>
<gene>
    <name evidence="3" type="ORF">BSP0115_LOCUS8089</name>
</gene>
<proteinExistence type="inferred from homology"/>
<protein>
    <submittedName>
        <fullName evidence="3">Uncharacterized protein</fullName>
    </submittedName>
</protein>
<dbReference type="GO" id="GO:0071203">
    <property type="term" value="C:WASH complex"/>
    <property type="evidence" value="ECO:0007669"/>
    <property type="project" value="InterPro"/>
</dbReference>
<dbReference type="PANTHER" id="PTHR13015">
    <property type="entry name" value="PROTEIN AD-016-RELATED"/>
    <property type="match status" value="1"/>
</dbReference>
<feature type="region of interest" description="Disordered" evidence="2">
    <location>
        <begin position="105"/>
        <end position="124"/>
    </location>
</feature>
<reference evidence="3" key="1">
    <citation type="submission" date="2021-01" db="EMBL/GenBank/DDBJ databases">
        <authorList>
            <person name="Corre E."/>
            <person name="Pelletier E."/>
            <person name="Niang G."/>
            <person name="Scheremetjew M."/>
            <person name="Finn R."/>
            <person name="Kale V."/>
            <person name="Holt S."/>
            <person name="Cochrane G."/>
            <person name="Meng A."/>
            <person name="Brown T."/>
            <person name="Cohen L."/>
        </authorList>
    </citation>
    <scope>NUCLEOTIDE SEQUENCE</scope>
    <source>
        <strain evidence="3">Ms1</strain>
    </source>
</reference>